<dbReference type="InterPro" id="IPR037923">
    <property type="entry name" value="HTH-like"/>
</dbReference>
<dbReference type="InterPro" id="IPR018060">
    <property type="entry name" value="HTH_AraC"/>
</dbReference>
<comment type="caution">
    <text evidence="6">The sequence shown here is derived from an EMBL/GenBank/DDBJ whole genome shotgun (WGS) entry which is preliminary data.</text>
</comment>
<name>A0ABQ2ZWT2_9ACTN</name>
<accession>A0ABQ2ZWT2</accession>
<dbReference type="SUPFAM" id="SSF51215">
    <property type="entry name" value="Regulatory protein AraC"/>
    <property type="match status" value="1"/>
</dbReference>
<dbReference type="Gene3D" id="1.10.10.60">
    <property type="entry name" value="Homeodomain-like"/>
    <property type="match status" value="2"/>
</dbReference>
<dbReference type="EMBL" id="BMUU01000003">
    <property type="protein sequence ID" value="GGY28378.1"/>
    <property type="molecule type" value="Genomic_DNA"/>
</dbReference>
<reference evidence="7" key="1">
    <citation type="journal article" date="2019" name="Int. J. Syst. Evol. Microbiol.">
        <title>The Global Catalogue of Microorganisms (GCM) 10K type strain sequencing project: providing services to taxonomists for standard genome sequencing and annotation.</title>
        <authorList>
            <consortium name="The Broad Institute Genomics Platform"/>
            <consortium name="The Broad Institute Genome Sequencing Center for Infectious Disease"/>
            <person name="Wu L."/>
            <person name="Ma J."/>
        </authorList>
    </citation>
    <scope>NUCLEOTIDE SEQUENCE [LARGE SCALE GENOMIC DNA]</scope>
    <source>
        <strain evidence="7">JCM 4594</strain>
    </source>
</reference>
<dbReference type="PANTHER" id="PTHR46796">
    <property type="entry name" value="HTH-TYPE TRANSCRIPTIONAL ACTIVATOR RHAS-RELATED"/>
    <property type="match status" value="1"/>
</dbReference>
<keyword evidence="7" id="KW-1185">Reference proteome</keyword>
<keyword evidence="1" id="KW-0963">Cytoplasm</keyword>
<organism evidence="6 7">
    <name type="scientific">Streptomyces xanthochromogenes</name>
    <dbReference type="NCBI Taxonomy" id="67384"/>
    <lineage>
        <taxon>Bacteria</taxon>
        <taxon>Bacillati</taxon>
        <taxon>Actinomycetota</taxon>
        <taxon>Actinomycetes</taxon>
        <taxon>Kitasatosporales</taxon>
        <taxon>Streptomycetaceae</taxon>
        <taxon>Streptomyces</taxon>
    </lineage>
</organism>
<dbReference type="PROSITE" id="PS01124">
    <property type="entry name" value="HTH_ARAC_FAMILY_2"/>
    <property type="match status" value="1"/>
</dbReference>
<gene>
    <name evidence="6" type="ORF">GCM10010326_22530</name>
</gene>
<keyword evidence="2" id="KW-0805">Transcription regulation</keyword>
<dbReference type="GeneID" id="96290231"/>
<protein>
    <submittedName>
        <fullName evidence="6">AraC family transcriptional regulator</fullName>
    </submittedName>
</protein>
<evidence type="ECO:0000313" key="7">
    <source>
        <dbReference type="Proteomes" id="UP000600946"/>
    </source>
</evidence>
<dbReference type="SUPFAM" id="SSF46689">
    <property type="entry name" value="Homeodomain-like"/>
    <property type="match status" value="2"/>
</dbReference>
<evidence type="ECO:0000259" key="5">
    <source>
        <dbReference type="PROSITE" id="PS01124"/>
    </source>
</evidence>
<sequence length="303" mass="32615">MDLVSDAISAVRVGRPSSTRLRVGGSWCARLDPYEGAGFHVVLEGSCWMRTQNGTAVALNTGDAVLLPHGSGHVIADRPAGPAARARAVDFAQWSRPTAPDSPSGEGDTELLCGKYRLDRRHTHPLMADLPDVVHIPNRVGHHDELRAAIALLGREVGSAHPGSAVALPSLLDLLLVYLVRAWMADSTTSRWPAALHDPVVAAALHALHEDPAASWSNERLADRVGVSRATLARRFTALVGRAPMTYLTWWRLTRAAALLRTTPDALDVIAPRVGYSTPYALSHAFSRQYGTTPGRYRAGLTA</sequence>
<evidence type="ECO:0000256" key="1">
    <source>
        <dbReference type="ARBA" id="ARBA00022490"/>
    </source>
</evidence>
<keyword evidence="3" id="KW-0238">DNA-binding</keyword>
<dbReference type="RefSeq" id="WP_190026956.1">
    <property type="nucleotide sequence ID" value="NZ_BMUU01000003.1"/>
</dbReference>
<dbReference type="Proteomes" id="UP000600946">
    <property type="component" value="Unassembled WGS sequence"/>
</dbReference>
<evidence type="ECO:0000256" key="2">
    <source>
        <dbReference type="ARBA" id="ARBA00023015"/>
    </source>
</evidence>
<dbReference type="Pfam" id="PF12833">
    <property type="entry name" value="HTH_18"/>
    <property type="match status" value="1"/>
</dbReference>
<dbReference type="InterPro" id="IPR009057">
    <property type="entry name" value="Homeodomain-like_sf"/>
</dbReference>
<evidence type="ECO:0000313" key="6">
    <source>
        <dbReference type="EMBL" id="GGY28378.1"/>
    </source>
</evidence>
<dbReference type="InterPro" id="IPR050204">
    <property type="entry name" value="AraC_XylS_family_regulators"/>
</dbReference>
<feature type="domain" description="HTH araC/xylS-type" evidence="5">
    <location>
        <begin position="202"/>
        <end position="300"/>
    </location>
</feature>
<dbReference type="InterPro" id="IPR032783">
    <property type="entry name" value="AraC_lig"/>
</dbReference>
<dbReference type="Pfam" id="PF12852">
    <property type="entry name" value="Cupin_6"/>
    <property type="match status" value="1"/>
</dbReference>
<proteinExistence type="predicted"/>
<dbReference type="PANTHER" id="PTHR46796:SF13">
    <property type="entry name" value="HTH-TYPE TRANSCRIPTIONAL ACTIVATOR RHAS"/>
    <property type="match status" value="1"/>
</dbReference>
<dbReference type="SMART" id="SM00342">
    <property type="entry name" value="HTH_ARAC"/>
    <property type="match status" value="1"/>
</dbReference>
<evidence type="ECO:0000256" key="4">
    <source>
        <dbReference type="ARBA" id="ARBA00023163"/>
    </source>
</evidence>
<keyword evidence="4" id="KW-0804">Transcription</keyword>
<evidence type="ECO:0000256" key="3">
    <source>
        <dbReference type="ARBA" id="ARBA00023125"/>
    </source>
</evidence>